<organism evidence="2 3">
    <name type="scientific">Brachionus plicatilis</name>
    <name type="common">Marine rotifer</name>
    <name type="synonym">Brachionus muelleri</name>
    <dbReference type="NCBI Taxonomy" id="10195"/>
    <lineage>
        <taxon>Eukaryota</taxon>
        <taxon>Metazoa</taxon>
        <taxon>Spiralia</taxon>
        <taxon>Gnathifera</taxon>
        <taxon>Rotifera</taxon>
        <taxon>Eurotatoria</taxon>
        <taxon>Monogononta</taxon>
        <taxon>Pseudotrocha</taxon>
        <taxon>Ploima</taxon>
        <taxon>Brachionidae</taxon>
        <taxon>Brachionus</taxon>
    </lineage>
</organism>
<sequence>MNWMDKLSNVEITFQINIARIFIFKIKLLNLILFSIVINWVLPARSFRNSIFSDLVHLMKKYQNR</sequence>
<reference evidence="2 3" key="1">
    <citation type="journal article" date="2018" name="Sci. Rep.">
        <title>Genomic signatures of local adaptation to the degree of environmental predictability in rotifers.</title>
        <authorList>
            <person name="Franch-Gras L."/>
            <person name="Hahn C."/>
            <person name="Garcia-Roger E.M."/>
            <person name="Carmona M.J."/>
            <person name="Serra M."/>
            <person name="Gomez A."/>
        </authorList>
    </citation>
    <scope>NUCLEOTIDE SEQUENCE [LARGE SCALE GENOMIC DNA]</scope>
    <source>
        <strain evidence="2">HYR1</strain>
    </source>
</reference>
<dbReference type="AlphaFoldDB" id="A0A3M7RXW9"/>
<keyword evidence="3" id="KW-1185">Reference proteome</keyword>
<protein>
    <submittedName>
        <fullName evidence="2">Uncharacterized protein</fullName>
    </submittedName>
</protein>
<dbReference type="Proteomes" id="UP000276133">
    <property type="component" value="Unassembled WGS sequence"/>
</dbReference>
<proteinExistence type="predicted"/>
<evidence type="ECO:0000313" key="3">
    <source>
        <dbReference type="Proteomes" id="UP000276133"/>
    </source>
</evidence>
<dbReference type="EMBL" id="REGN01002401">
    <property type="protein sequence ID" value="RNA28366.1"/>
    <property type="molecule type" value="Genomic_DNA"/>
</dbReference>
<keyword evidence="1" id="KW-1133">Transmembrane helix</keyword>
<feature type="transmembrane region" description="Helical" evidence="1">
    <location>
        <begin position="21"/>
        <end position="42"/>
    </location>
</feature>
<accession>A0A3M7RXW9</accession>
<keyword evidence="1" id="KW-0472">Membrane</keyword>
<gene>
    <name evidence="2" type="ORF">BpHYR1_047055</name>
</gene>
<name>A0A3M7RXW9_BRAPC</name>
<comment type="caution">
    <text evidence="2">The sequence shown here is derived from an EMBL/GenBank/DDBJ whole genome shotgun (WGS) entry which is preliminary data.</text>
</comment>
<evidence type="ECO:0000313" key="2">
    <source>
        <dbReference type="EMBL" id="RNA28366.1"/>
    </source>
</evidence>
<evidence type="ECO:0000256" key="1">
    <source>
        <dbReference type="SAM" id="Phobius"/>
    </source>
</evidence>
<keyword evidence="1" id="KW-0812">Transmembrane</keyword>